<dbReference type="PANTHER" id="PTHR37875">
    <property type="entry name" value="HYPOTHETICAL PROTEIN LOC685964"/>
    <property type="match status" value="1"/>
</dbReference>
<accession>A0A6J3AHR8</accession>
<dbReference type="KEGG" id="vpc:107033764"/>
<evidence type="ECO:0000313" key="1">
    <source>
        <dbReference type="Proteomes" id="UP001652581"/>
    </source>
</evidence>
<sequence>MRESYCLQLGGSPQRCQVPRRFSWPTETSTESLQPWKFTKTNSSLRDRLPLQKTLVPTRSIPVRGFGAPDFTSLCSLHLPPPPPPPSHLWELMLLGHRFLGRLPPGGLPGARLSAASLSAPWSRAPGAAAARNCPRAEVTCREEQP</sequence>
<dbReference type="GeneID" id="107033764"/>
<protein>
    <submittedName>
        <fullName evidence="2">Uncharacterized protein C3orf22 homolog</fullName>
    </submittedName>
</protein>
<dbReference type="InterPro" id="IPR038782">
    <property type="entry name" value="C3orf22"/>
</dbReference>
<gene>
    <name evidence="2" type="primary">C17H3orf22</name>
</gene>
<dbReference type="PANTHER" id="PTHR37875:SF1">
    <property type="entry name" value="CHROMOSOME 3 OPEN READING FRAME 22"/>
    <property type="match status" value="1"/>
</dbReference>
<dbReference type="RefSeq" id="XP_031532216.2">
    <property type="nucleotide sequence ID" value="XM_031676356.2"/>
</dbReference>
<proteinExistence type="predicted"/>
<dbReference type="AlphaFoldDB" id="A0A6J3AHR8"/>
<keyword evidence="1" id="KW-1185">Reference proteome</keyword>
<name>A0A6J3AHR8_VICPA</name>
<evidence type="ECO:0000313" key="2">
    <source>
        <dbReference type="RefSeq" id="XP_031532216.2"/>
    </source>
</evidence>
<dbReference type="InParanoid" id="A0A6J3AHR8"/>
<reference evidence="2" key="1">
    <citation type="submission" date="2025-08" db="UniProtKB">
        <authorList>
            <consortium name="RefSeq"/>
        </authorList>
    </citation>
    <scope>IDENTIFICATION</scope>
</reference>
<dbReference type="Proteomes" id="UP001652581">
    <property type="component" value="Chromosome 17"/>
</dbReference>
<organism evidence="1 2">
    <name type="scientific">Vicugna pacos</name>
    <name type="common">Alpaca</name>
    <name type="synonym">Lama pacos</name>
    <dbReference type="NCBI Taxonomy" id="30538"/>
    <lineage>
        <taxon>Eukaryota</taxon>
        <taxon>Metazoa</taxon>
        <taxon>Chordata</taxon>
        <taxon>Craniata</taxon>
        <taxon>Vertebrata</taxon>
        <taxon>Euteleostomi</taxon>
        <taxon>Mammalia</taxon>
        <taxon>Eutheria</taxon>
        <taxon>Laurasiatheria</taxon>
        <taxon>Artiodactyla</taxon>
        <taxon>Tylopoda</taxon>
        <taxon>Camelidae</taxon>
        <taxon>Vicugna</taxon>
    </lineage>
</organism>
<dbReference type="CTD" id="107033764"/>